<name>A0A6I6HN52_VARPD</name>
<evidence type="ECO:0000313" key="3">
    <source>
        <dbReference type="EMBL" id="QGW84142.1"/>
    </source>
</evidence>
<dbReference type="Pfam" id="PF08534">
    <property type="entry name" value="Redoxin"/>
    <property type="match status" value="1"/>
</dbReference>
<dbReference type="GO" id="GO:0016491">
    <property type="term" value="F:oxidoreductase activity"/>
    <property type="evidence" value="ECO:0007669"/>
    <property type="project" value="InterPro"/>
</dbReference>
<dbReference type="Gene3D" id="3.40.30.10">
    <property type="entry name" value="Glutaredoxin"/>
    <property type="match status" value="1"/>
</dbReference>
<evidence type="ECO:0000313" key="4">
    <source>
        <dbReference type="Proteomes" id="UP000425817"/>
    </source>
</evidence>
<feature type="chain" id="PRO_5026269337" evidence="1">
    <location>
        <begin position="27"/>
        <end position="198"/>
    </location>
</feature>
<feature type="signal peptide" evidence="1">
    <location>
        <begin position="1"/>
        <end position="26"/>
    </location>
</feature>
<organism evidence="3 4">
    <name type="scientific">Variovorax paradoxus</name>
    <dbReference type="NCBI Taxonomy" id="34073"/>
    <lineage>
        <taxon>Bacteria</taxon>
        <taxon>Pseudomonadati</taxon>
        <taxon>Pseudomonadota</taxon>
        <taxon>Betaproteobacteria</taxon>
        <taxon>Burkholderiales</taxon>
        <taxon>Comamonadaceae</taxon>
        <taxon>Variovorax</taxon>
    </lineage>
</organism>
<dbReference type="EMBL" id="CP046622">
    <property type="protein sequence ID" value="QGW84142.1"/>
    <property type="molecule type" value="Genomic_DNA"/>
</dbReference>
<dbReference type="RefSeq" id="WP_157615820.1">
    <property type="nucleotide sequence ID" value="NZ_CP046622.1"/>
</dbReference>
<dbReference type="InterPro" id="IPR036249">
    <property type="entry name" value="Thioredoxin-like_sf"/>
</dbReference>
<accession>A0A6I6HN52</accession>
<dbReference type="CDD" id="cd03012">
    <property type="entry name" value="TlpA_like_DipZ_like"/>
    <property type="match status" value="1"/>
</dbReference>
<gene>
    <name evidence="3" type="ORF">GOQ09_22320</name>
</gene>
<dbReference type="PANTHER" id="PTHR42852:SF13">
    <property type="entry name" value="PROTEIN DIPZ"/>
    <property type="match status" value="1"/>
</dbReference>
<proteinExistence type="predicted"/>
<feature type="domain" description="Thioredoxin" evidence="2">
    <location>
        <begin position="36"/>
        <end position="181"/>
    </location>
</feature>
<dbReference type="OrthoDB" id="9811352at2"/>
<dbReference type="InterPro" id="IPR013740">
    <property type="entry name" value="Redoxin"/>
</dbReference>
<dbReference type="InterPro" id="IPR050553">
    <property type="entry name" value="Thioredoxin_ResA/DsbE_sf"/>
</dbReference>
<evidence type="ECO:0000259" key="2">
    <source>
        <dbReference type="PROSITE" id="PS51352"/>
    </source>
</evidence>
<dbReference type="InterPro" id="IPR013766">
    <property type="entry name" value="Thioredoxin_domain"/>
</dbReference>
<dbReference type="PROSITE" id="PS51352">
    <property type="entry name" value="THIOREDOXIN_2"/>
    <property type="match status" value="1"/>
</dbReference>
<dbReference type="AlphaFoldDB" id="A0A6I6HN52"/>
<reference evidence="3 4" key="1">
    <citation type="submission" date="2019-12" db="EMBL/GenBank/DDBJ databases">
        <title>Hybrid Genome Assemblies of two High G+C Isolates from Undergraduate Microbiology Courses.</title>
        <authorList>
            <person name="Ne Ville C.J."/>
            <person name="Enright D."/>
            <person name="Hernandez I."/>
            <person name="Dodsworth J."/>
            <person name="Orwin P.M."/>
        </authorList>
    </citation>
    <scope>NUCLEOTIDE SEQUENCE [LARGE SCALE GENOMIC DNA]</scope>
    <source>
        <strain evidence="3 4">CSUSB</strain>
    </source>
</reference>
<sequence length="198" mass="21459">MKLSRVAIASSIAATIAASVAALAFAAPQLGANASAGLARPAPEFQNIDTWLNSPPLKLEALRGQVVLVDFWTYTCINCLNHLPHVKEWHDKYKDKGLTVVGVHTPEFAFEKSTKNVKDAIQRLQIRHAVAQDNSYGTWRAFNNQYWPAVYLIDKQGRIAYSHFGEGSYGVTEKKIQALLAEPSGTAATAPAPGGGVK</sequence>
<dbReference type="Proteomes" id="UP000425817">
    <property type="component" value="Chromosome"/>
</dbReference>
<evidence type="ECO:0000256" key="1">
    <source>
        <dbReference type="SAM" id="SignalP"/>
    </source>
</evidence>
<keyword evidence="1" id="KW-0732">Signal</keyword>
<dbReference type="SUPFAM" id="SSF52833">
    <property type="entry name" value="Thioredoxin-like"/>
    <property type="match status" value="1"/>
</dbReference>
<dbReference type="PANTHER" id="PTHR42852">
    <property type="entry name" value="THIOL:DISULFIDE INTERCHANGE PROTEIN DSBE"/>
    <property type="match status" value="1"/>
</dbReference>
<protein>
    <submittedName>
        <fullName evidence="3">Redoxin family protein</fullName>
    </submittedName>
</protein>